<proteinExistence type="predicted"/>
<evidence type="ECO:0000313" key="1">
    <source>
        <dbReference type="EMBL" id="STZ69446.1"/>
    </source>
</evidence>
<organism evidence="1 2">
    <name type="scientific">Myroides odoratus</name>
    <name type="common">Flavobacterium odoratum</name>
    <dbReference type="NCBI Taxonomy" id="256"/>
    <lineage>
        <taxon>Bacteria</taxon>
        <taxon>Pseudomonadati</taxon>
        <taxon>Bacteroidota</taxon>
        <taxon>Flavobacteriia</taxon>
        <taxon>Flavobacteriales</taxon>
        <taxon>Flavobacteriaceae</taxon>
        <taxon>Myroides</taxon>
    </lineage>
</organism>
<dbReference type="EMBL" id="UGQL01000002">
    <property type="protein sequence ID" value="STZ69446.1"/>
    <property type="molecule type" value="Genomic_DNA"/>
</dbReference>
<dbReference type="Pfam" id="PF11199">
    <property type="entry name" value="DUF2891"/>
    <property type="match status" value="1"/>
</dbReference>
<dbReference type="InterPro" id="IPR021365">
    <property type="entry name" value="DUF2891"/>
</dbReference>
<sequence length="368" mass="41967">MRKISVGALAGLLLLGCTPKEKKADEEGMKIVEDVTPLTLTIKEAEKIIALPLHCIEQEYPNKLGQVLGADSDLKTPKQLRPIFYGCFDWHSSVHGYWSIIELMKRFPALNETHQIRKRLNTLITAKNVQVELAFFDDPNNKTFERTYGWAWLFQLHGALATWEDEDAQRWAKLLEPLAKVLMERYETYLPKLNYPIRTGTHDNTAYGLSLSLEYARLMKETAFEQLLVETANRLYAKDTNCNLAFEPSGHDFLSPCLEEARLMSKIQDTATFKTWLTAFLPEIFESDFQLEVGKVSDRTDGHLVHLDGLNFSRATCLSDLAKKLPELAHVKAIGKHHFESSFGNITNDDYMGSHWLGTFALYALLHQ</sequence>
<dbReference type="AlphaFoldDB" id="A0A378U2T7"/>
<evidence type="ECO:0000313" key="2">
    <source>
        <dbReference type="Proteomes" id="UP000255024"/>
    </source>
</evidence>
<dbReference type="Proteomes" id="UP000255024">
    <property type="component" value="Unassembled WGS sequence"/>
</dbReference>
<dbReference type="RefSeq" id="WP_115092186.1">
    <property type="nucleotide sequence ID" value="NZ_CP068107.1"/>
</dbReference>
<keyword evidence="2" id="KW-1185">Reference proteome</keyword>
<dbReference type="PROSITE" id="PS51257">
    <property type="entry name" value="PROKAR_LIPOPROTEIN"/>
    <property type="match status" value="1"/>
</dbReference>
<reference evidence="1 2" key="1">
    <citation type="submission" date="2018-06" db="EMBL/GenBank/DDBJ databases">
        <authorList>
            <consortium name="Pathogen Informatics"/>
            <person name="Doyle S."/>
        </authorList>
    </citation>
    <scope>NUCLEOTIDE SEQUENCE [LARGE SCALE GENOMIC DNA]</scope>
    <source>
        <strain evidence="1 2">NCTC11179</strain>
    </source>
</reference>
<protein>
    <submittedName>
        <fullName evidence="1">Protein of uncharacterized function (DUF2891)</fullName>
    </submittedName>
</protein>
<gene>
    <name evidence="1" type="ORF">NCTC11179_02952</name>
</gene>
<accession>A0A378U2T7</accession>
<name>A0A378U2T7_MYROD</name>